<feature type="domain" description="Beta-ketoacyl-[acyl-carrier-protein] synthase III N-terminal" evidence="4">
    <location>
        <begin position="154"/>
        <end position="224"/>
    </location>
</feature>
<dbReference type="GO" id="GO:0006633">
    <property type="term" value="P:fatty acid biosynthetic process"/>
    <property type="evidence" value="ECO:0007669"/>
    <property type="project" value="InterPro"/>
</dbReference>
<keyword evidence="2" id="KW-0012">Acyltransferase</keyword>
<dbReference type="InterPro" id="IPR013747">
    <property type="entry name" value="ACP_syn_III_C"/>
</dbReference>
<dbReference type="Pfam" id="PF08545">
    <property type="entry name" value="ACP_syn_III"/>
    <property type="match status" value="1"/>
</dbReference>
<keyword evidence="1" id="KW-0808">Transferase</keyword>
<protein>
    <submittedName>
        <fullName evidence="5">3-oxoacyl-ACP synthase</fullName>
    </submittedName>
</protein>
<evidence type="ECO:0000256" key="1">
    <source>
        <dbReference type="ARBA" id="ARBA00022679"/>
    </source>
</evidence>
<dbReference type="Gene3D" id="3.40.47.10">
    <property type="match status" value="2"/>
</dbReference>
<dbReference type="PANTHER" id="PTHR34069:SF2">
    <property type="entry name" value="BETA-KETOACYL-[ACYL-CARRIER-PROTEIN] SYNTHASE III"/>
    <property type="match status" value="1"/>
</dbReference>
<dbReference type="GO" id="GO:0044550">
    <property type="term" value="P:secondary metabolite biosynthetic process"/>
    <property type="evidence" value="ECO:0007669"/>
    <property type="project" value="TreeGrafter"/>
</dbReference>
<dbReference type="SUPFAM" id="SSF53901">
    <property type="entry name" value="Thiolase-like"/>
    <property type="match status" value="2"/>
</dbReference>
<name>A0A2N7VI43_9BURK</name>
<dbReference type="GO" id="GO:0004315">
    <property type="term" value="F:3-oxoacyl-[acyl-carrier-protein] synthase activity"/>
    <property type="evidence" value="ECO:0007669"/>
    <property type="project" value="InterPro"/>
</dbReference>
<reference evidence="5 6" key="1">
    <citation type="submission" date="2018-01" db="EMBL/GenBank/DDBJ databases">
        <title>Whole genome analyses suggest that Burkholderia sensu lato contains two further novel genera in the rhizoxinica-symbiotica group Mycetohabitans gen. nov., and Trinickia gen. nov.: implications for the evolution of diazotrophy and nodulation in the Burkholderiaceae.</title>
        <authorList>
            <person name="Estrada-de los Santos P."/>
            <person name="Palmer M."/>
            <person name="Chavez-Ramirez B."/>
            <person name="Beukes C."/>
            <person name="Steenkamp E.T."/>
            <person name="Hirsch A.M."/>
            <person name="Manyaka P."/>
            <person name="Maluk M."/>
            <person name="Lafos M."/>
            <person name="Crook M."/>
            <person name="Gross E."/>
            <person name="Simon M.F."/>
            <person name="Bueno dos Reis Junior F."/>
            <person name="Poole P.S."/>
            <person name="Venter S.N."/>
            <person name="James E.K."/>
        </authorList>
    </citation>
    <scope>NUCLEOTIDE SEQUENCE [LARGE SCALE GENOMIC DNA]</scope>
    <source>
        <strain evidence="5 6">GIMN1.004</strain>
    </source>
</reference>
<comment type="caution">
    <text evidence="5">The sequence shown here is derived from an EMBL/GenBank/DDBJ whole genome shotgun (WGS) entry which is preliminary data.</text>
</comment>
<sequence>MSQPSDHAGVEPRIVASARYIPYARVAPDASIEPVAATGITAREVVMQAVYADTLRWREARARCGEGDRPASQVSLAADRPVANEPRMTLSDMALTVAQTLLDALPQRAELTPDQIIVCTTSFEHDLALSCACRLHCELRSSRAPFAIGQLQSVSFLMALDVALAMMAVDTQMRAVLIVAAERWLPPFVRRVDALTVMGDGAAAVLIARSPIPGWRVRSLTIRTPGPGAFASTDRGLIGATTLTQAIDDACTRAKLCAADIDWILPPSAVEAQLIRELGARSGLPVERIWHEDQDAHGHLCAADTPARLDALLRSIAPSHGQCMLVSSLGFQGQAACALLDFRGENT</sequence>
<evidence type="ECO:0000313" key="5">
    <source>
        <dbReference type="EMBL" id="PMS16818.1"/>
    </source>
</evidence>
<dbReference type="InterPro" id="IPR013751">
    <property type="entry name" value="ACP_syn_III_N"/>
</dbReference>
<evidence type="ECO:0000313" key="6">
    <source>
        <dbReference type="Proteomes" id="UP000235616"/>
    </source>
</evidence>
<evidence type="ECO:0000256" key="2">
    <source>
        <dbReference type="ARBA" id="ARBA00023315"/>
    </source>
</evidence>
<evidence type="ECO:0000259" key="3">
    <source>
        <dbReference type="Pfam" id="PF08541"/>
    </source>
</evidence>
<evidence type="ECO:0000259" key="4">
    <source>
        <dbReference type="Pfam" id="PF08545"/>
    </source>
</evidence>
<dbReference type="PANTHER" id="PTHR34069">
    <property type="entry name" value="3-OXOACYL-[ACYL-CARRIER-PROTEIN] SYNTHASE 3"/>
    <property type="match status" value="1"/>
</dbReference>
<dbReference type="AlphaFoldDB" id="A0A2N7VI43"/>
<proteinExistence type="predicted"/>
<dbReference type="Pfam" id="PF08541">
    <property type="entry name" value="ACP_syn_III_C"/>
    <property type="match status" value="1"/>
</dbReference>
<dbReference type="InterPro" id="IPR016039">
    <property type="entry name" value="Thiolase-like"/>
</dbReference>
<dbReference type="OrthoDB" id="9072447at2"/>
<feature type="domain" description="Beta-ketoacyl-[acyl-carrier-protein] synthase III C-terminal" evidence="3">
    <location>
        <begin position="252"/>
        <end position="340"/>
    </location>
</feature>
<dbReference type="Proteomes" id="UP000235616">
    <property type="component" value="Unassembled WGS sequence"/>
</dbReference>
<organism evidence="5 6">
    <name type="scientific">Trinickia dabaoshanensis</name>
    <dbReference type="NCBI Taxonomy" id="564714"/>
    <lineage>
        <taxon>Bacteria</taxon>
        <taxon>Pseudomonadati</taxon>
        <taxon>Pseudomonadota</taxon>
        <taxon>Betaproteobacteria</taxon>
        <taxon>Burkholderiales</taxon>
        <taxon>Burkholderiaceae</taxon>
        <taxon>Trinickia</taxon>
    </lineage>
</organism>
<keyword evidence="6" id="KW-1185">Reference proteome</keyword>
<accession>A0A2N7VI43</accession>
<dbReference type="EMBL" id="PNYA01000022">
    <property type="protein sequence ID" value="PMS16818.1"/>
    <property type="molecule type" value="Genomic_DNA"/>
</dbReference>
<gene>
    <name evidence="5" type="ORF">C0Z18_21970</name>
</gene>